<proteinExistence type="predicted"/>
<reference evidence="1 2" key="1">
    <citation type="submission" date="2023-12" db="EMBL/GenBank/DDBJ databases">
        <title>Gut-associated functions are favored during microbiome assembly across C. elegans life.</title>
        <authorList>
            <person name="Zimmermann J."/>
        </authorList>
    </citation>
    <scope>NUCLEOTIDE SEQUENCE [LARGE SCALE GENOMIC DNA]</scope>
    <source>
        <strain evidence="1 2">MYb71</strain>
    </source>
</reference>
<keyword evidence="1" id="KW-0238">DNA-binding</keyword>
<dbReference type="GO" id="GO:0003677">
    <property type="term" value="F:DNA binding"/>
    <property type="evidence" value="ECO:0007669"/>
    <property type="project" value="UniProtKB-KW"/>
</dbReference>
<evidence type="ECO:0000313" key="1">
    <source>
        <dbReference type="EMBL" id="MEJ5020640.1"/>
    </source>
</evidence>
<organism evidence="1 2">
    <name type="scientific">Ochrobactrum vermis</name>
    <dbReference type="NCBI Taxonomy" id="1827297"/>
    <lineage>
        <taxon>Bacteria</taxon>
        <taxon>Pseudomonadati</taxon>
        <taxon>Pseudomonadota</taxon>
        <taxon>Alphaproteobacteria</taxon>
        <taxon>Hyphomicrobiales</taxon>
        <taxon>Brucellaceae</taxon>
        <taxon>Brucella/Ochrobactrum group</taxon>
        <taxon>Ochrobactrum</taxon>
    </lineage>
</organism>
<protein>
    <submittedName>
        <fullName evidence="1">DNA-binding protein</fullName>
    </submittedName>
</protein>
<dbReference type="RefSeq" id="WP_105542949.1">
    <property type="nucleotide sequence ID" value="NZ_JBBGZH010000001.1"/>
</dbReference>
<sequence length="62" mass="6722">MASDNALELIWGIEGISKVIGQSFPATAYMLKQGQLPAKKIGDRWVIERGELVAFFKGKAAA</sequence>
<name>A0ABU8PEG3_9HYPH</name>
<evidence type="ECO:0000313" key="2">
    <source>
        <dbReference type="Proteomes" id="UP001375812"/>
    </source>
</evidence>
<dbReference type="Proteomes" id="UP001375812">
    <property type="component" value="Unassembled WGS sequence"/>
</dbReference>
<keyword evidence="2" id="KW-1185">Reference proteome</keyword>
<dbReference type="EMBL" id="JBBGZH010000001">
    <property type="protein sequence ID" value="MEJ5020640.1"/>
    <property type="molecule type" value="Genomic_DNA"/>
</dbReference>
<comment type="caution">
    <text evidence="1">The sequence shown here is derived from an EMBL/GenBank/DDBJ whole genome shotgun (WGS) entry which is preliminary data.</text>
</comment>
<accession>A0ABU8PEG3</accession>
<gene>
    <name evidence="1" type="ORF">WH297_12985</name>
</gene>